<proteinExistence type="predicted"/>
<keyword evidence="2" id="KW-0812">Transmembrane</keyword>
<protein>
    <submittedName>
        <fullName evidence="3">Uncharacterized protein</fullName>
    </submittedName>
</protein>
<organism evidence="3 4">
    <name type="scientific">Colletotrichum zoysiae</name>
    <dbReference type="NCBI Taxonomy" id="1216348"/>
    <lineage>
        <taxon>Eukaryota</taxon>
        <taxon>Fungi</taxon>
        <taxon>Dikarya</taxon>
        <taxon>Ascomycota</taxon>
        <taxon>Pezizomycotina</taxon>
        <taxon>Sordariomycetes</taxon>
        <taxon>Hypocreomycetidae</taxon>
        <taxon>Glomerellales</taxon>
        <taxon>Glomerellaceae</taxon>
        <taxon>Colletotrichum</taxon>
        <taxon>Colletotrichum graminicola species complex</taxon>
    </lineage>
</organism>
<keyword evidence="2" id="KW-1133">Transmembrane helix</keyword>
<evidence type="ECO:0000256" key="2">
    <source>
        <dbReference type="SAM" id="Phobius"/>
    </source>
</evidence>
<feature type="transmembrane region" description="Helical" evidence="2">
    <location>
        <begin position="110"/>
        <end position="131"/>
    </location>
</feature>
<feature type="compositionally biased region" description="Polar residues" evidence="1">
    <location>
        <begin position="22"/>
        <end position="33"/>
    </location>
</feature>
<feature type="compositionally biased region" description="Polar residues" evidence="1">
    <location>
        <begin position="46"/>
        <end position="55"/>
    </location>
</feature>
<keyword evidence="4" id="KW-1185">Reference proteome</keyword>
<dbReference type="Proteomes" id="UP001232148">
    <property type="component" value="Unassembled WGS sequence"/>
</dbReference>
<feature type="region of interest" description="Disordered" evidence="1">
    <location>
        <begin position="14"/>
        <end position="64"/>
    </location>
</feature>
<name>A0AAD9HP74_9PEZI</name>
<dbReference type="EMBL" id="MU842829">
    <property type="protein sequence ID" value="KAK2032650.1"/>
    <property type="molecule type" value="Genomic_DNA"/>
</dbReference>
<comment type="caution">
    <text evidence="3">The sequence shown here is derived from an EMBL/GenBank/DDBJ whole genome shotgun (WGS) entry which is preliminary data.</text>
</comment>
<sequence length="154" mass="17171">MSCFPRRQGTLFLHAASGDNGGQSRARSRQLSPSPRRAVPVHRQACATNQSSKPSPTKRRSNFGHDPTLLVARANELLLLPWARAVLSAPRNRQGVELRAKDHRSQKSRILLLHFLSLKFGSWIGTTMYYVPSKFPPQTWAVRPHLVQSPASVG</sequence>
<evidence type="ECO:0000313" key="3">
    <source>
        <dbReference type="EMBL" id="KAK2032650.1"/>
    </source>
</evidence>
<evidence type="ECO:0000256" key="1">
    <source>
        <dbReference type="SAM" id="MobiDB-lite"/>
    </source>
</evidence>
<keyword evidence="2" id="KW-0472">Membrane</keyword>
<reference evidence="3" key="1">
    <citation type="submission" date="2021-06" db="EMBL/GenBank/DDBJ databases">
        <title>Comparative genomics, transcriptomics and evolutionary studies reveal genomic signatures of adaptation to plant cell wall in hemibiotrophic fungi.</title>
        <authorList>
            <consortium name="DOE Joint Genome Institute"/>
            <person name="Baroncelli R."/>
            <person name="Diaz J.F."/>
            <person name="Benocci T."/>
            <person name="Peng M."/>
            <person name="Battaglia E."/>
            <person name="Haridas S."/>
            <person name="Andreopoulos W."/>
            <person name="Labutti K."/>
            <person name="Pangilinan J."/>
            <person name="Floch G.L."/>
            <person name="Makela M.R."/>
            <person name="Henrissat B."/>
            <person name="Grigoriev I.V."/>
            <person name="Crouch J.A."/>
            <person name="De Vries R.P."/>
            <person name="Sukno S.A."/>
            <person name="Thon M.R."/>
        </authorList>
    </citation>
    <scope>NUCLEOTIDE SEQUENCE</scope>
    <source>
        <strain evidence="3">MAFF235873</strain>
    </source>
</reference>
<dbReference type="AlphaFoldDB" id="A0AAD9HP74"/>
<accession>A0AAD9HP74</accession>
<gene>
    <name evidence="3" type="ORF">LX32DRAFT_183052</name>
</gene>
<evidence type="ECO:0000313" key="4">
    <source>
        <dbReference type="Proteomes" id="UP001232148"/>
    </source>
</evidence>